<name>A0A8S3END8_9BILA</name>
<dbReference type="Proteomes" id="UP000681967">
    <property type="component" value="Unassembled WGS sequence"/>
</dbReference>
<reference evidence="1" key="1">
    <citation type="submission" date="2021-02" db="EMBL/GenBank/DDBJ databases">
        <authorList>
            <person name="Nowell W R."/>
        </authorList>
    </citation>
    <scope>NUCLEOTIDE SEQUENCE</scope>
</reference>
<evidence type="ECO:0000313" key="2">
    <source>
        <dbReference type="Proteomes" id="UP000681967"/>
    </source>
</evidence>
<protein>
    <submittedName>
        <fullName evidence="1">Uncharacterized protein</fullName>
    </submittedName>
</protein>
<comment type="caution">
    <text evidence="1">The sequence shown here is derived from an EMBL/GenBank/DDBJ whole genome shotgun (WGS) entry which is preliminary data.</text>
</comment>
<organism evidence="1 2">
    <name type="scientific">Rotaria magnacalcarata</name>
    <dbReference type="NCBI Taxonomy" id="392030"/>
    <lineage>
        <taxon>Eukaryota</taxon>
        <taxon>Metazoa</taxon>
        <taxon>Spiralia</taxon>
        <taxon>Gnathifera</taxon>
        <taxon>Rotifera</taxon>
        <taxon>Eurotatoria</taxon>
        <taxon>Bdelloidea</taxon>
        <taxon>Philodinida</taxon>
        <taxon>Philodinidae</taxon>
        <taxon>Rotaria</taxon>
    </lineage>
</organism>
<evidence type="ECO:0000313" key="1">
    <source>
        <dbReference type="EMBL" id="CAF5065804.1"/>
    </source>
</evidence>
<accession>A0A8S3END8</accession>
<dbReference type="EMBL" id="CAJOBH010229485">
    <property type="protein sequence ID" value="CAF5065804.1"/>
    <property type="molecule type" value="Genomic_DNA"/>
</dbReference>
<proteinExistence type="predicted"/>
<sequence>GLAKMAVNDTFLIYIISRENIYELFVHRFIP</sequence>
<gene>
    <name evidence="1" type="ORF">BYL167_LOCUS59899</name>
</gene>
<feature type="non-terminal residue" evidence="1">
    <location>
        <position position="1"/>
    </location>
</feature>
<dbReference type="AlphaFoldDB" id="A0A8S3END8"/>